<protein>
    <submittedName>
        <fullName evidence="1">Cinnamoyl-CoA:phenyllactate CoA-transferase</fullName>
        <ecNumber evidence="1">2.8.3.17</ecNumber>
    </submittedName>
</protein>
<proteinExistence type="predicted"/>
<dbReference type="InParanoid" id="A0A6M4H5P5"/>
<reference evidence="1 2" key="1">
    <citation type="submission" date="2020-04" db="EMBL/GenBank/DDBJ databases">
        <title>Usitatibacter rugosus gen. nov., sp. nov. and Usitatibacter palustris sp. nov., novel members of Usitatibacteraceae fam. nov. within the order Nitrosomonadales isolated from soil.</title>
        <authorList>
            <person name="Huber K.J."/>
            <person name="Neumann-Schaal M."/>
            <person name="Geppert A."/>
            <person name="Luckner M."/>
            <person name="Wanner G."/>
            <person name="Overmann J."/>
        </authorList>
    </citation>
    <scope>NUCLEOTIDE SEQUENCE [LARGE SCALE GENOMIC DNA]</scope>
    <source>
        <strain evidence="1 2">Swamp67</strain>
    </source>
</reference>
<dbReference type="PANTHER" id="PTHR48228">
    <property type="entry name" value="SUCCINYL-COA--D-CITRAMALATE COA-TRANSFERASE"/>
    <property type="match status" value="1"/>
</dbReference>
<evidence type="ECO:0000313" key="1">
    <source>
        <dbReference type="EMBL" id="QJR14971.1"/>
    </source>
</evidence>
<dbReference type="GO" id="GO:0043785">
    <property type="term" value="F:cinnamoyl-CoA:phenyllactate CoA-transferase activity"/>
    <property type="evidence" value="ECO:0007669"/>
    <property type="project" value="UniProtKB-EC"/>
</dbReference>
<dbReference type="Proteomes" id="UP000503096">
    <property type="component" value="Chromosome"/>
</dbReference>
<sequence length="284" mass="30150">MASSLLAGLRVVSTALNLPGPAACSRLRDLGATVTKIEPPTGDPMAEYCPAWYARLHDNVSVHCLDLKDSGDRAKLDRLLLEADLFVTAQRPSALARLGLGAQVLAERFPRLCHVAITGHGPPDLDLAGHDLTYLASAGALVPPALPATLYADMAGAERAVTTALALVIARDRGRPAKAAHAPLAEAAEWLALPLAYGMTAPGSQLGGAHPGYNIYATKRGWIAVAALEPRFAKKLATELGLAEFTIDRLAERFATEDAEHWEAWARPRDLPIAVLRTPSPPES</sequence>
<evidence type="ECO:0000313" key="2">
    <source>
        <dbReference type="Proteomes" id="UP000503096"/>
    </source>
</evidence>
<keyword evidence="2" id="KW-1185">Reference proteome</keyword>
<dbReference type="PANTHER" id="PTHR48228:SF5">
    <property type="entry name" value="ALPHA-METHYLACYL-COA RACEMASE"/>
    <property type="match status" value="1"/>
</dbReference>
<accession>A0A6M4H5P5</accession>
<keyword evidence="1" id="KW-0808">Transferase</keyword>
<dbReference type="Gene3D" id="3.30.1540.10">
    <property type="entry name" value="formyl-coa transferase, domain 3"/>
    <property type="match status" value="1"/>
</dbReference>
<dbReference type="InterPro" id="IPR003673">
    <property type="entry name" value="CoA-Trfase_fam_III"/>
</dbReference>
<dbReference type="Pfam" id="PF02515">
    <property type="entry name" value="CoA_transf_3"/>
    <property type="match status" value="1"/>
</dbReference>
<dbReference type="InterPro" id="IPR023606">
    <property type="entry name" value="CoA-Trfase_III_dom_1_sf"/>
</dbReference>
<gene>
    <name evidence="1" type="primary">fldA</name>
    <name evidence="1" type="ORF">DSM104440_01786</name>
</gene>
<dbReference type="EMBL" id="CP053073">
    <property type="protein sequence ID" value="QJR14971.1"/>
    <property type="molecule type" value="Genomic_DNA"/>
</dbReference>
<dbReference type="SUPFAM" id="SSF89796">
    <property type="entry name" value="CoA-transferase family III (CaiB/BaiF)"/>
    <property type="match status" value="1"/>
</dbReference>
<dbReference type="KEGG" id="upl:DSM104440_01786"/>
<dbReference type="Gene3D" id="3.40.50.10540">
    <property type="entry name" value="Crotonobetainyl-coa:carnitine coa-transferase, domain 1"/>
    <property type="match status" value="1"/>
</dbReference>
<dbReference type="InterPro" id="IPR044855">
    <property type="entry name" value="CoA-Trfase_III_dom3_sf"/>
</dbReference>
<dbReference type="InterPro" id="IPR050509">
    <property type="entry name" value="CoA-transferase_III"/>
</dbReference>
<dbReference type="EC" id="2.8.3.17" evidence="1"/>
<dbReference type="AlphaFoldDB" id="A0A6M4H5P5"/>
<name>A0A6M4H5P5_9PROT</name>
<dbReference type="RefSeq" id="WP_212758279.1">
    <property type="nucleotide sequence ID" value="NZ_CP053073.1"/>
</dbReference>
<organism evidence="1 2">
    <name type="scientific">Usitatibacter palustris</name>
    <dbReference type="NCBI Taxonomy" id="2732487"/>
    <lineage>
        <taxon>Bacteria</taxon>
        <taxon>Pseudomonadati</taxon>
        <taxon>Pseudomonadota</taxon>
        <taxon>Betaproteobacteria</taxon>
        <taxon>Nitrosomonadales</taxon>
        <taxon>Usitatibacteraceae</taxon>
        <taxon>Usitatibacter</taxon>
    </lineage>
</organism>